<evidence type="ECO:0000256" key="1">
    <source>
        <dbReference type="SAM" id="Phobius"/>
    </source>
</evidence>
<sequence length="131" mass="14291">MGKLFTLVLAFFASLLVGGIVQNLLAVYAKADLEFVIAIVIFILATQIYSIVFGIALFAHWSIDRCALWLTGITVALVIAGEIVIIIAQGSIRTVKADTLILGYMIVPSLIAIAIHWLIVRRRAARDRALV</sequence>
<feature type="transmembrane region" description="Helical" evidence="1">
    <location>
        <begin position="35"/>
        <end position="59"/>
    </location>
</feature>
<keyword evidence="1" id="KW-0812">Transmembrane</keyword>
<dbReference type="Proteomes" id="UP000236884">
    <property type="component" value="Chromosome"/>
</dbReference>
<gene>
    <name evidence="2" type="ORF">GJW-30_1_02983</name>
</gene>
<dbReference type="AlphaFoldDB" id="A0A0S3PWX4"/>
<accession>A0A0S3PWX4</accession>
<evidence type="ECO:0000313" key="3">
    <source>
        <dbReference type="Proteomes" id="UP000236884"/>
    </source>
</evidence>
<keyword evidence="1" id="KW-1133">Transmembrane helix</keyword>
<dbReference type="EMBL" id="AP014946">
    <property type="protein sequence ID" value="BAT60440.1"/>
    <property type="molecule type" value="Genomic_DNA"/>
</dbReference>
<feature type="transmembrane region" description="Helical" evidence="1">
    <location>
        <begin position="66"/>
        <end position="88"/>
    </location>
</feature>
<reference evidence="2 3" key="1">
    <citation type="submission" date="2015-08" db="EMBL/GenBank/DDBJ databases">
        <title>Investigation of the bacterial diversity of lava forest soil.</title>
        <authorList>
            <person name="Lee J.S."/>
        </authorList>
    </citation>
    <scope>NUCLEOTIDE SEQUENCE [LARGE SCALE GENOMIC DNA]</scope>
    <source>
        <strain evidence="2 3">GJW-30</strain>
    </source>
</reference>
<dbReference type="KEGG" id="vgo:GJW-30_1_02983"/>
<proteinExistence type="predicted"/>
<name>A0A0S3PWX4_9BRAD</name>
<dbReference type="RefSeq" id="WP_096356641.1">
    <property type="nucleotide sequence ID" value="NZ_AP014946.1"/>
</dbReference>
<keyword evidence="3" id="KW-1185">Reference proteome</keyword>
<organism evidence="2 3">
    <name type="scientific">Variibacter gotjawalensis</name>
    <dbReference type="NCBI Taxonomy" id="1333996"/>
    <lineage>
        <taxon>Bacteria</taxon>
        <taxon>Pseudomonadati</taxon>
        <taxon>Pseudomonadota</taxon>
        <taxon>Alphaproteobacteria</taxon>
        <taxon>Hyphomicrobiales</taxon>
        <taxon>Nitrobacteraceae</taxon>
        <taxon>Variibacter</taxon>
    </lineage>
</organism>
<feature type="transmembrane region" description="Helical" evidence="1">
    <location>
        <begin position="100"/>
        <end position="120"/>
    </location>
</feature>
<keyword evidence="1" id="KW-0472">Membrane</keyword>
<evidence type="ECO:0000313" key="2">
    <source>
        <dbReference type="EMBL" id="BAT60440.1"/>
    </source>
</evidence>
<protein>
    <submittedName>
        <fullName evidence="2">Uncharacterized protein</fullName>
    </submittedName>
</protein>